<protein>
    <submittedName>
        <fullName evidence="2">Uncharacterized protein</fullName>
    </submittedName>
</protein>
<feature type="region of interest" description="Disordered" evidence="1">
    <location>
        <begin position="66"/>
        <end position="109"/>
    </location>
</feature>
<proteinExistence type="predicted"/>
<name>A0A4Z2F8X8_9TELE</name>
<accession>A0A4Z2F8X8</accession>
<evidence type="ECO:0000256" key="1">
    <source>
        <dbReference type="SAM" id="MobiDB-lite"/>
    </source>
</evidence>
<dbReference type="EMBL" id="SRLO01001502">
    <property type="protein sequence ID" value="TNN37330.1"/>
    <property type="molecule type" value="Genomic_DNA"/>
</dbReference>
<sequence>MSASRVGLQRQLDGFRDRARVGTRRRSSARSVTTGVFRACRIPALQRYGPGGGERRDFLTPKFLEAQRSGTESRGCRPPPSSICRLGRAPRKPEEGIVGDATSHHRFLN</sequence>
<dbReference type="AlphaFoldDB" id="A0A4Z2F8X8"/>
<evidence type="ECO:0000313" key="3">
    <source>
        <dbReference type="Proteomes" id="UP000314294"/>
    </source>
</evidence>
<gene>
    <name evidence="2" type="ORF">EYF80_052513</name>
</gene>
<reference evidence="2 3" key="1">
    <citation type="submission" date="2019-03" db="EMBL/GenBank/DDBJ databases">
        <title>First draft genome of Liparis tanakae, snailfish: a comprehensive survey of snailfish specific genes.</title>
        <authorList>
            <person name="Kim W."/>
            <person name="Song I."/>
            <person name="Jeong J.-H."/>
            <person name="Kim D."/>
            <person name="Kim S."/>
            <person name="Ryu S."/>
            <person name="Song J.Y."/>
            <person name="Lee S.K."/>
        </authorList>
    </citation>
    <scope>NUCLEOTIDE SEQUENCE [LARGE SCALE GENOMIC DNA]</scope>
    <source>
        <tissue evidence="2">Muscle</tissue>
    </source>
</reference>
<keyword evidence="3" id="KW-1185">Reference proteome</keyword>
<evidence type="ECO:0000313" key="2">
    <source>
        <dbReference type="EMBL" id="TNN37330.1"/>
    </source>
</evidence>
<organism evidence="2 3">
    <name type="scientific">Liparis tanakae</name>
    <name type="common">Tanaka's snailfish</name>
    <dbReference type="NCBI Taxonomy" id="230148"/>
    <lineage>
        <taxon>Eukaryota</taxon>
        <taxon>Metazoa</taxon>
        <taxon>Chordata</taxon>
        <taxon>Craniata</taxon>
        <taxon>Vertebrata</taxon>
        <taxon>Euteleostomi</taxon>
        <taxon>Actinopterygii</taxon>
        <taxon>Neopterygii</taxon>
        <taxon>Teleostei</taxon>
        <taxon>Neoteleostei</taxon>
        <taxon>Acanthomorphata</taxon>
        <taxon>Eupercaria</taxon>
        <taxon>Perciformes</taxon>
        <taxon>Cottioidei</taxon>
        <taxon>Cottales</taxon>
        <taxon>Liparidae</taxon>
        <taxon>Liparis</taxon>
    </lineage>
</organism>
<comment type="caution">
    <text evidence="2">The sequence shown here is derived from an EMBL/GenBank/DDBJ whole genome shotgun (WGS) entry which is preliminary data.</text>
</comment>
<dbReference type="Proteomes" id="UP000314294">
    <property type="component" value="Unassembled WGS sequence"/>
</dbReference>